<dbReference type="Proteomes" id="UP000320876">
    <property type="component" value="Unassembled WGS sequence"/>
</dbReference>
<evidence type="ECO:0000256" key="1">
    <source>
        <dbReference type="SAM" id="MobiDB-lite"/>
    </source>
</evidence>
<evidence type="ECO:0000313" key="2">
    <source>
        <dbReference type="EMBL" id="TQI93994.1"/>
    </source>
</evidence>
<feature type="region of interest" description="Disordered" evidence="1">
    <location>
        <begin position="21"/>
        <end position="44"/>
    </location>
</feature>
<evidence type="ECO:0000313" key="3">
    <source>
        <dbReference type="Proteomes" id="UP000320876"/>
    </source>
</evidence>
<accession>A0A542CT76</accession>
<comment type="caution">
    <text evidence="2">The sequence shown here is derived from an EMBL/GenBank/DDBJ whole genome shotgun (WGS) entry which is preliminary data.</text>
</comment>
<keyword evidence="3" id="KW-1185">Reference proteome</keyword>
<gene>
    <name evidence="2" type="ORF">FB471_6140</name>
</gene>
<dbReference type="InterPro" id="IPR024520">
    <property type="entry name" value="DUF3558"/>
</dbReference>
<dbReference type="AlphaFoldDB" id="A0A542CT76"/>
<sequence>MPALLALAALVAGCAAESARGHARPADGGLVVSSSAAEDTPRQAEPALADLRPCELLGPVDRSTVGLTELGTEKTVGDAPACDWTEPGVFGLLVSVDAGTGLAGIDPGSGTTEEVELGAHKALLVADRAADDGTCALLIGVGDPAEDSATVQIDVSNTDFTDTDSACRRARIAGELIEPKLP</sequence>
<proteinExistence type="predicted"/>
<name>A0A542CT76_AMYCI</name>
<dbReference type="EMBL" id="VFML01000002">
    <property type="protein sequence ID" value="TQI93994.1"/>
    <property type="molecule type" value="Genomic_DNA"/>
</dbReference>
<protein>
    <submittedName>
        <fullName evidence="2">Uncharacterized protein DUF3558</fullName>
    </submittedName>
</protein>
<dbReference type="Pfam" id="PF12079">
    <property type="entry name" value="DUF3558"/>
    <property type="match status" value="1"/>
</dbReference>
<reference evidence="2 3" key="1">
    <citation type="submission" date="2019-06" db="EMBL/GenBank/DDBJ databases">
        <title>Sequencing the genomes of 1000 actinobacteria strains.</title>
        <authorList>
            <person name="Klenk H.-P."/>
        </authorList>
    </citation>
    <scope>NUCLEOTIDE SEQUENCE [LARGE SCALE GENOMIC DNA]</scope>
    <source>
        <strain evidence="2 3">DSM 45679</strain>
    </source>
</reference>
<organism evidence="2 3">
    <name type="scientific">Amycolatopsis cihanbeyliensis</name>
    <dbReference type="NCBI Taxonomy" id="1128664"/>
    <lineage>
        <taxon>Bacteria</taxon>
        <taxon>Bacillati</taxon>
        <taxon>Actinomycetota</taxon>
        <taxon>Actinomycetes</taxon>
        <taxon>Pseudonocardiales</taxon>
        <taxon>Pseudonocardiaceae</taxon>
        <taxon>Amycolatopsis</taxon>
    </lineage>
</organism>